<accession>A0A4S4F206</accession>
<name>A0A4S4F206_CAMSN</name>
<dbReference type="STRING" id="542762.A0A4S4F206"/>
<reference evidence="1 2" key="1">
    <citation type="journal article" date="2018" name="Proc. Natl. Acad. Sci. U.S.A.">
        <title>Draft genome sequence of Camellia sinensis var. sinensis provides insights into the evolution of the tea genome and tea quality.</title>
        <authorList>
            <person name="Wei C."/>
            <person name="Yang H."/>
            <person name="Wang S."/>
            <person name="Zhao J."/>
            <person name="Liu C."/>
            <person name="Gao L."/>
            <person name="Xia E."/>
            <person name="Lu Y."/>
            <person name="Tai Y."/>
            <person name="She G."/>
            <person name="Sun J."/>
            <person name="Cao H."/>
            <person name="Tong W."/>
            <person name="Gao Q."/>
            <person name="Li Y."/>
            <person name="Deng W."/>
            <person name="Jiang X."/>
            <person name="Wang W."/>
            <person name="Chen Q."/>
            <person name="Zhang S."/>
            <person name="Li H."/>
            <person name="Wu J."/>
            <person name="Wang P."/>
            <person name="Li P."/>
            <person name="Shi C."/>
            <person name="Zheng F."/>
            <person name="Jian J."/>
            <person name="Huang B."/>
            <person name="Shan D."/>
            <person name="Shi M."/>
            <person name="Fang C."/>
            <person name="Yue Y."/>
            <person name="Li F."/>
            <person name="Li D."/>
            <person name="Wei S."/>
            <person name="Han B."/>
            <person name="Jiang C."/>
            <person name="Yin Y."/>
            <person name="Xia T."/>
            <person name="Zhang Z."/>
            <person name="Bennetzen J.L."/>
            <person name="Zhao S."/>
            <person name="Wan X."/>
        </authorList>
    </citation>
    <scope>NUCLEOTIDE SEQUENCE [LARGE SCALE GENOMIC DNA]</scope>
    <source>
        <strain evidence="2">cv. Shuchazao</strain>
        <tissue evidence="1">Leaf</tissue>
    </source>
</reference>
<dbReference type="AlphaFoldDB" id="A0A4S4F206"/>
<keyword evidence="2" id="KW-1185">Reference proteome</keyword>
<sequence>MVVSVVTENWASINSDADEFEKFEIPEIDSALLMSLLEESQADQDCDDDDERLMTVIRSLEAEIDPNVMDGHDLDMDIEWDSNLEGGRSTGQVEAQDWPTSKSDQLAFNWMEDVEMGPSSPSDDMAIWYMEEPYGVEMDGVIEVGGVGDYSHIYYGVPLEEHAYGSLWQETHASVMYD</sequence>
<dbReference type="EMBL" id="SDRB02000404">
    <property type="protein sequence ID" value="THG23222.1"/>
    <property type="molecule type" value="Genomic_DNA"/>
</dbReference>
<protein>
    <submittedName>
        <fullName evidence="1">Uncharacterized protein</fullName>
    </submittedName>
</protein>
<evidence type="ECO:0000313" key="2">
    <source>
        <dbReference type="Proteomes" id="UP000306102"/>
    </source>
</evidence>
<dbReference type="PANTHER" id="PTHR37611">
    <property type="entry name" value="VIRUS-SPECIFIC-SIGNALING-PATHWAY REGULATED PROTEIN-RELATED"/>
    <property type="match status" value="1"/>
</dbReference>
<dbReference type="Proteomes" id="UP000306102">
    <property type="component" value="Unassembled WGS sequence"/>
</dbReference>
<organism evidence="1 2">
    <name type="scientific">Camellia sinensis var. sinensis</name>
    <name type="common">China tea</name>
    <dbReference type="NCBI Taxonomy" id="542762"/>
    <lineage>
        <taxon>Eukaryota</taxon>
        <taxon>Viridiplantae</taxon>
        <taxon>Streptophyta</taxon>
        <taxon>Embryophyta</taxon>
        <taxon>Tracheophyta</taxon>
        <taxon>Spermatophyta</taxon>
        <taxon>Magnoliopsida</taxon>
        <taxon>eudicotyledons</taxon>
        <taxon>Gunneridae</taxon>
        <taxon>Pentapetalae</taxon>
        <taxon>asterids</taxon>
        <taxon>Ericales</taxon>
        <taxon>Theaceae</taxon>
        <taxon>Camellia</taxon>
    </lineage>
</organism>
<dbReference type="PANTHER" id="PTHR37611:SF2">
    <property type="entry name" value="VIRUS-SPECIFIC-SIGNALING-PATHWAY REGULATED PROTEIN-RELATED"/>
    <property type="match status" value="1"/>
</dbReference>
<comment type="caution">
    <text evidence="1">The sequence shown here is derived from an EMBL/GenBank/DDBJ whole genome shotgun (WGS) entry which is preliminary data.</text>
</comment>
<gene>
    <name evidence="1" type="ORF">TEA_018997</name>
</gene>
<evidence type="ECO:0000313" key="1">
    <source>
        <dbReference type="EMBL" id="THG23222.1"/>
    </source>
</evidence>
<proteinExistence type="predicted"/>